<feature type="transmembrane region" description="Helical" evidence="8">
    <location>
        <begin position="94"/>
        <end position="114"/>
    </location>
</feature>
<dbReference type="InterPro" id="IPR020846">
    <property type="entry name" value="MFS_dom"/>
</dbReference>
<dbReference type="InterPro" id="IPR005828">
    <property type="entry name" value="MFS_sugar_transport-like"/>
</dbReference>
<feature type="transmembrane region" description="Helical" evidence="8">
    <location>
        <begin position="472"/>
        <end position="492"/>
    </location>
</feature>
<sequence length="541" mass="59507">MDSESYFTSSPATALLGPRASLDEDQESDYSLSKSATMMSRLGRFRAYWLGCVVCMGGFLFGYDSGIVGGVLTLKSFERDFGYGAKEATRNTSLANSLQQLGAFVACFVVWPITHKLGRKLAIIICSSVFCIGAIIQTINTHSFAAFLVARVISGLGLGGSSVVVPMFSSEMSPKELRGQIGSFYQLFYTFGIFTSYWVDYGVAQDFDTPNTKQWQISIGLQILPAAMLGLGMFTLKESVRWLTAKGRHEQAWESLKWIRDSDGPEAQLEMEEIRYGVQQEMAAKEGFRLKEMVTVPDNFKRTCTAFAVFTAQQATGATAFAYYGPQYFKLLVGNKGNSDLLLTAIFGAVKVAACLTFVLFVAERVPRKAILIGGAAFMAACQISTAAVVKTHPAPGDGTVTPSGIATIALIYLFVIAYNFSWGPLPWPYVSEIFPTRIRESGIGIGVASQWLWNFVFSISTPYMIKNIKWGTFLLWGLFDLVIAIGVWFFLTETRGLSLEQITHTDTDAVKGLNDGDEFAYDGPYNDRRSVDKKPQIGVQ</sequence>
<feature type="transmembrane region" description="Helical" evidence="8">
    <location>
        <begin position="145"/>
        <end position="169"/>
    </location>
</feature>
<evidence type="ECO:0000256" key="2">
    <source>
        <dbReference type="ARBA" id="ARBA00010992"/>
    </source>
</evidence>
<evidence type="ECO:0000313" key="11">
    <source>
        <dbReference type="Proteomes" id="UP001562354"/>
    </source>
</evidence>
<evidence type="ECO:0000256" key="5">
    <source>
        <dbReference type="ARBA" id="ARBA00022989"/>
    </source>
</evidence>
<gene>
    <name evidence="10" type="ORF">AAFC00_003453</name>
</gene>
<feature type="transmembrane region" description="Helical" evidence="8">
    <location>
        <begin position="402"/>
        <end position="423"/>
    </location>
</feature>
<accession>A0ABR3PEM6</accession>
<dbReference type="PANTHER" id="PTHR48022:SF25">
    <property type="entry name" value="QUINATE TRANSPORTER, PUTATIVE (AFU_ORTHOLOGUE AFUA_5G12950)-RELATED"/>
    <property type="match status" value="1"/>
</dbReference>
<dbReference type="InterPro" id="IPR005829">
    <property type="entry name" value="Sugar_transporter_CS"/>
</dbReference>
<protein>
    <recommendedName>
        <fullName evidence="9">Major facilitator superfamily (MFS) profile domain-containing protein</fullName>
    </recommendedName>
</protein>
<dbReference type="PROSITE" id="PS00217">
    <property type="entry name" value="SUGAR_TRANSPORT_2"/>
    <property type="match status" value="1"/>
</dbReference>
<evidence type="ECO:0000256" key="7">
    <source>
        <dbReference type="RuleBase" id="RU003346"/>
    </source>
</evidence>
<reference evidence="10 11" key="1">
    <citation type="submission" date="2024-07" db="EMBL/GenBank/DDBJ databases">
        <title>Draft sequence of the Neodothiora populina.</title>
        <authorList>
            <person name="Drown D.D."/>
            <person name="Schuette U.S."/>
            <person name="Buechlein A.B."/>
            <person name="Rusch D.R."/>
            <person name="Winton L.W."/>
            <person name="Adams G.A."/>
        </authorList>
    </citation>
    <scope>NUCLEOTIDE SEQUENCE [LARGE SCALE GENOMIC DNA]</scope>
    <source>
        <strain evidence="10 11">CPC 39397</strain>
    </source>
</reference>
<evidence type="ECO:0000313" key="10">
    <source>
        <dbReference type="EMBL" id="KAL1304459.1"/>
    </source>
</evidence>
<evidence type="ECO:0000256" key="8">
    <source>
        <dbReference type="SAM" id="Phobius"/>
    </source>
</evidence>
<keyword evidence="4 8" id="KW-0812">Transmembrane</keyword>
<keyword evidence="11" id="KW-1185">Reference proteome</keyword>
<dbReference type="InterPro" id="IPR050360">
    <property type="entry name" value="MFS_Sugar_Transporters"/>
</dbReference>
<comment type="subcellular location">
    <subcellularLocation>
        <location evidence="1">Membrane</location>
        <topology evidence="1">Multi-pass membrane protein</topology>
    </subcellularLocation>
</comment>
<dbReference type="Gene3D" id="1.20.1250.20">
    <property type="entry name" value="MFS general substrate transporter like domains"/>
    <property type="match status" value="1"/>
</dbReference>
<organism evidence="10 11">
    <name type="scientific">Neodothiora populina</name>
    <dbReference type="NCBI Taxonomy" id="2781224"/>
    <lineage>
        <taxon>Eukaryota</taxon>
        <taxon>Fungi</taxon>
        <taxon>Dikarya</taxon>
        <taxon>Ascomycota</taxon>
        <taxon>Pezizomycotina</taxon>
        <taxon>Dothideomycetes</taxon>
        <taxon>Dothideomycetidae</taxon>
        <taxon>Dothideales</taxon>
        <taxon>Dothioraceae</taxon>
        <taxon>Neodothiora</taxon>
    </lineage>
</organism>
<name>A0ABR3PEM6_9PEZI</name>
<dbReference type="SUPFAM" id="SSF103473">
    <property type="entry name" value="MFS general substrate transporter"/>
    <property type="match status" value="1"/>
</dbReference>
<evidence type="ECO:0000256" key="6">
    <source>
        <dbReference type="ARBA" id="ARBA00023136"/>
    </source>
</evidence>
<dbReference type="GeneID" id="95977154"/>
<dbReference type="InterPro" id="IPR036259">
    <property type="entry name" value="MFS_trans_sf"/>
</dbReference>
<evidence type="ECO:0000256" key="1">
    <source>
        <dbReference type="ARBA" id="ARBA00004141"/>
    </source>
</evidence>
<dbReference type="InterPro" id="IPR003663">
    <property type="entry name" value="Sugar/inositol_transpt"/>
</dbReference>
<feature type="transmembrane region" description="Helical" evidence="8">
    <location>
        <begin position="47"/>
        <end position="74"/>
    </location>
</feature>
<feature type="transmembrane region" description="Helical" evidence="8">
    <location>
        <begin position="444"/>
        <end position="466"/>
    </location>
</feature>
<keyword evidence="6 8" id="KW-0472">Membrane</keyword>
<feature type="transmembrane region" description="Helical" evidence="8">
    <location>
        <begin position="181"/>
        <end position="199"/>
    </location>
</feature>
<keyword evidence="5 8" id="KW-1133">Transmembrane helix</keyword>
<feature type="transmembrane region" description="Helical" evidence="8">
    <location>
        <begin position="370"/>
        <end position="390"/>
    </location>
</feature>
<keyword evidence="3 7" id="KW-0813">Transport</keyword>
<evidence type="ECO:0000256" key="4">
    <source>
        <dbReference type="ARBA" id="ARBA00022692"/>
    </source>
</evidence>
<dbReference type="PANTHER" id="PTHR48022">
    <property type="entry name" value="PLASTIDIC GLUCOSE TRANSPORTER 4"/>
    <property type="match status" value="1"/>
</dbReference>
<evidence type="ECO:0000259" key="9">
    <source>
        <dbReference type="PROSITE" id="PS50850"/>
    </source>
</evidence>
<feature type="transmembrane region" description="Helical" evidence="8">
    <location>
        <begin position="344"/>
        <end position="363"/>
    </location>
</feature>
<dbReference type="RefSeq" id="XP_069200734.1">
    <property type="nucleotide sequence ID" value="XM_069342927.1"/>
</dbReference>
<feature type="domain" description="Major facilitator superfamily (MFS) profile" evidence="9">
    <location>
        <begin position="50"/>
        <end position="496"/>
    </location>
</feature>
<dbReference type="NCBIfam" id="TIGR00879">
    <property type="entry name" value="SP"/>
    <property type="match status" value="1"/>
</dbReference>
<comment type="similarity">
    <text evidence="2 7">Belongs to the major facilitator superfamily. Sugar transporter (TC 2.A.1.1) family.</text>
</comment>
<feature type="transmembrane region" description="Helical" evidence="8">
    <location>
        <begin position="121"/>
        <end position="139"/>
    </location>
</feature>
<evidence type="ECO:0000256" key="3">
    <source>
        <dbReference type="ARBA" id="ARBA00022448"/>
    </source>
</evidence>
<dbReference type="Pfam" id="PF00083">
    <property type="entry name" value="Sugar_tr"/>
    <property type="match status" value="1"/>
</dbReference>
<feature type="transmembrane region" description="Helical" evidence="8">
    <location>
        <begin position="303"/>
        <end position="324"/>
    </location>
</feature>
<feature type="transmembrane region" description="Helical" evidence="8">
    <location>
        <begin position="219"/>
        <end position="236"/>
    </location>
</feature>
<dbReference type="PRINTS" id="PR00171">
    <property type="entry name" value="SUGRTRNSPORT"/>
</dbReference>
<dbReference type="PROSITE" id="PS50850">
    <property type="entry name" value="MFS"/>
    <property type="match status" value="1"/>
</dbReference>
<dbReference type="Proteomes" id="UP001562354">
    <property type="component" value="Unassembled WGS sequence"/>
</dbReference>
<comment type="caution">
    <text evidence="10">The sequence shown here is derived from an EMBL/GenBank/DDBJ whole genome shotgun (WGS) entry which is preliminary data.</text>
</comment>
<proteinExistence type="inferred from homology"/>
<dbReference type="EMBL" id="JBFMKM010000008">
    <property type="protein sequence ID" value="KAL1304459.1"/>
    <property type="molecule type" value="Genomic_DNA"/>
</dbReference>